<comment type="caution">
    <text evidence="1">The sequence shown here is derived from an EMBL/GenBank/DDBJ whole genome shotgun (WGS) entry which is preliminary data.</text>
</comment>
<sequence length="390" mass="43207">MVRAMGIDPGTGSFDIVVVEKNNVVWERSVPTSVLIKNPGIILDYIREAGFVDIIIGPSGYGTPIVCNNDIVDPVVFASEVLLLTSIDDIERGVLNNELGMYVYKSLLDVVKQLWLSNYNVCYIPSVIQLPTIPLFRKINKIDMGTVDKLASTILAIYDQSVEYGIDYSETNFILVETGFGYNAVIGVSRGRIVDGYGGTLVSNGMLTIGSIDGEVVVLGREWSRVDLFNGGVLTICNTTSIEEALLIRSKNSLCNEGFKAMYDELIKNIMRVSVSIGKPREVLLSGRLIRYSELRDELIDLIGKYFSVRIVNSLKGAYRSKESGQGYAIIGEGLLKGYFGDLIDIVELKNARGTVLDYVYHPRLRKARDRLVNAIKSSLKKSVYERILS</sequence>
<dbReference type="Pfam" id="PF07318">
    <property type="entry name" value="DUF1464"/>
    <property type="match status" value="1"/>
</dbReference>
<dbReference type="PIRSF" id="PIRSF009433">
    <property type="entry name" value="DUF1464"/>
    <property type="match status" value="1"/>
</dbReference>
<reference evidence="1" key="1">
    <citation type="journal article" date="2020" name="mSystems">
        <title>Genome- and Community-Level Interaction Insights into Carbon Utilization and Element Cycling Functions of Hydrothermarchaeota in Hydrothermal Sediment.</title>
        <authorList>
            <person name="Zhou Z."/>
            <person name="Liu Y."/>
            <person name="Xu W."/>
            <person name="Pan J."/>
            <person name="Luo Z.H."/>
            <person name="Li M."/>
        </authorList>
    </citation>
    <scope>NUCLEOTIDE SEQUENCE [LARGE SCALE GENOMIC DNA]</scope>
    <source>
        <strain evidence="1">SpSt-642</strain>
    </source>
</reference>
<protein>
    <submittedName>
        <fullName evidence="1">DUF1464 domain-containing protein</fullName>
    </submittedName>
</protein>
<dbReference type="InterPro" id="IPR009927">
    <property type="entry name" value="DUF1464"/>
</dbReference>
<accession>A0A7C4D8M5</accession>
<gene>
    <name evidence="1" type="ORF">ENU14_07165</name>
</gene>
<organism evidence="1">
    <name type="scientific">Staphylothermus marinus</name>
    <dbReference type="NCBI Taxonomy" id="2280"/>
    <lineage>
        <taxon>Archaea</taxon>
        <taxon>Thermoproteota</taxon>
        <taxon>Thermoprotei</taxon>
        <taxon>Desulfurococcales</taxon>
        <taxon>Desulfurococcaceae</taxon>
        <taxon>Staphylothermus</taxon>
    </lineage>
</organism>
<proteinExistence type="predicted"/>
<name>A0A7C4D8M5_STAMA</name>
<dbReference type="AlphaFoldDB" id="A0A7C4D8M5"/>
<dbReference type="EMBL" id="DTBJ01000060">
    <property type="protein sequence ID" value="HGM59342.1"/>
    <property type="molecule type" value="Genomic_DNA"/>
</dbReference>
<evidence type="ECO:0000313" key="1">
    <source>
        <dbReference type="EMBL" id="HGM59342.1"/>
    </source>
</evidence>